<evidence type="ECO:0000313" key="3">
    <source>
        <dbReference type="EMBL" id="SMO98777.1"/>
    </source>
</evidence>
<gene>
    <name evidence="3" type="ORF">SAMN06273567_11451</name>
</gene>
<dbReference type="PANTHER" id="PTHR37836:SF2">
    <property type="entry name" value="DUF4038 DOMAIN-CONTAINING PROTEIN"/>
    <property type="match status" value="1"/>
</dbReference>
<dbReference type="InterPro" id="IPR025277">
    <property type="entry name" value="Apiosidase-like_cat_dom"/>
</dbReference>
<dbReference type="InterPro" id="IPR017853">
    <property type="entry name" value="GH"/>
</dbReference>
<feature type="region of interest" description="Disordered" evidence="1">
    <location>
        <begin position="436"/>
        <end position="460"/>
    </location>
</feature>
<keyword evidence="4" id="KW-1185">Reference proteome</keyword>
<dbReference type="Gene3D" id="3.20.20.80">
    <property type="entry name" value="Glycosidases"/>
    <property type="match status" value="1"/>
</dbReference>
<proteinExistence type="predicted"/>
<reference evidence="3 4" key="1">
    <citation type="submission" date="2017-05" db="EMBL/GenBank/DDBJ databases">
        <authorList>
            <person name="Varghese N."/>
            <person name="Submissions S."/>
        </authorList>
    </citation>
    <scope>NUCLEOTIDE SEQUENCE [LARGE SCALE GENOMIC DNA]</scope>
    <source>
        <strain evidence="3 4">DSM 46834</strain>
    </source>
</reference>
<feature type="domain" description="Apiosidase-like catalytic" evidence="2">
    <location>
        <begin position="57"/>
        <end position="366"/>
    </location>
</feature>
<dbReference type="Pfam" id="PF13204">
    <property type="entry name" value="Apiosidase"/>
    <property type="match status" value="1"/>
</dbReference>
<sequence>MTLLLVAGAAAYDSWRDRPRGQALRITGAGAYPDGPWPPATPRAARTGPPFVTSVSPDRRYFLDQYGQPILVRGDAPWSFMTDVSPAQAELYLSTRAEQGYNAVVVSLLGSTGNGGPRDDGSTYDGIRPFADGDVLSWNEPYWDRVTSYLRTAADQGITVLLYAVDGWTIGHSFVPSSVDQCRQYGRRVAERLADLPNVLWMAGGDYVPATDDPARGSDVDRCWDAVMRGVRETGDGRPFSIQLSFDESISSDNPFWARRIDWDFAYTYHPTYRAVLDAYARTPPRPVLMGEANYEGENNQPESRPTTDETLRRQVLWSLTSGAAGEVSGSADWDFPPGWQTRLSTVAVTQAQRLRDLFAGLRWWELVPDTGGDLVTAGRGTPLTEVTAMDVLDDDHVTAARTPDGGQAVVYLPTPRTIAVDTGLLAPGTRAAWVDPTSGARTETPLADTFTPPGPNDAGDGDWILLFTA</sequence>
<dbReference type="EMBL" id="FXTJ01000014">
    <property type="protein sequence ID" value="SMO98777.1"/>
    <property type="molecule type" value="Genomic_DNA"/>
</dbReference>
<protein>
    <submittedName>
        <fullName evidence="3">Collagen-binding domain of a collagenase</fullName>
    </submittedName>
</protein>
<dbReference type="AlphaFoldDB" id="A0A521FRC7"/>
<name>A0A521FRC7_9ACTN</name>
<dbReference type="PANTHER" id="PTHR37836">
    <property type="entry name" value="LMO1036 PROTEIN"/>
    <property type="match status" value="1"/>
</dbReference>
<dbReference type="Proteomes" id="UP000317484">
    <property type="component" value="Unassembled WGS sequence"/>
</dbReference>
<dbReference type="RefSeq" id="WP_185938533.1">
    <property type="nucleotide sequence ID" value="NZ_FXTJ01000014.1"/>
</dbReference>
<accession>A0A521FRC7</accession>
<organism evidence="3 4">
    <name type="scientific">Geodermatophilus aquaeductus</name>
    <dbReference type="NCBI Taxonomy" id="1564161"/>
    <lineage>
        <taxon>Bacteria</taxon>
        <taxon>Bacillati</taxon>
        <taxon>Actinomycetota</taxon>
        <taxon>Actinomycetes</taxon>
        <taxon>Geodermatophilales</taxon>
        <taxon>Geodermatophilaceae</taxon>
        <taxon>Geodermatophilus</taxon>
    </lineage>
</organism>
<evidence type="ECO:0000256" key="1">
    <source>
        <dbReference type="SAM" id="MobiDB-lite"/>
    </source>
</evidence>
<dbReference type="SUPFAM" id="SSF51445">
    <property type="entry name" value="(Trans)glycosidases"/>
    <property type="match status" value="1"/>
</dbReference>
<evidence type="ECO:0000313" key="4">
    <source>
        <dbReference type="Proteomes" id="UP000317484"/>
    </source>
</evidence>
<evidence type="ECO:0000259" key="2">
    <source>
        <dbReference type="Pfam" id="PF13204"/>
    </source>
</evidence>